<protein>
    <recommendedName>
        <fullName evidence="8">MSP domain-containing protein</fullName>
    </recommendedName>
</protein>
<comment type="caution">
    <text evidence="9">The sequence shown here is derived from an EMBL/GenBank/DDBJ whole genome shotgun (WGS) entry which is preliminary data.</text>
</comment>
<keyword evidence="6" id="KW-0175">Coiled coil</keyword>
<keyword evidence="10" id="KW-1185">Reference proteome</keyword>
<evidence type="ECO:0000256" key="3">
    <source>
        <dbReference type="ARBA" id="ARBA00022692"/>
    </source>
</evidence>
<evidence type="ECO:0000259" key="8">
    <source>
        <dbReference type="PROSITE" id="PS50202"/>
    </source>
</evidence>
<evidence type="ECO:0000313" key="9">
    <source>
        <dbReference type="EMBL" id="KAK9816072.1"/>
    </source>
</evidence>
<keyword evidence="4 7" id="KW-1133">Transmembrane helix</keyword>
<dbReference type="GO" id="GO:0005886">
    <property type="term" value="C:plasma membrane"/>
    <property type="evidence" value="ECO:0007669"/>
    <property type="project" value="TreeGrafter"/>
</dbReference>
<dbReference type="PANTHER" id="PTHR10809">
    <property type="entry name" value="VESICLE-ASSOCIATED MEMBRANE PROTEIN-ASSOCIATED PROTEIN"/>
    <property type="match status" value="1"/>
</dbReference>
<gene>
    <name evidence="9" type="ORF">WJX74_010082</name>
</gene>
<name>A0AAW1Q709_9CHLO</name>
<dbReference type="GO" id="GO:0090158">
    <property type="term" value="P:endoplasmic reticulum membrane organization"/>
    <property type="evidence" value="ECO:0007669"/>
    <property type="project" value="TreeGrafter"/>
</dbReference>
<proteinExistence type="inferred from homology"/>
<evidence type="ECO:0000256" key="5">
    <source>
        <dbReference type="ARBA" id="ARBA00023136"/>
    </source>
</evidence>
<dbReference type="EMBL" id="JALJOS010000092">
    <property type="protein sequence ID" value="KAK9816072.1"/>
    <property type="molecule type" value="Genomic_DNA"/>
</dbReference>
<keyword evidence="5 7" id="KW-0472">Membrane</keyword>
<comment type="similarity">
    <text evidence="2">Belongs to the VAMP-associated protein (VAP) (TC 9.B.17) family.</text>
</comment>
<dbReference type="Pfam" id="PF00635">
    <property type="entry name" value="Motile_Sperm"/>
    <property type="match status" value="1"/>
</dbReference>
<dbReference type="PIRSF" id="PIRSF019693">
    <property type="entry name" value="VAMP-associated"/>
    <property type="match status" value="1"/>
</dbReference>
<evidence type="ECO:0000256" key="4">
    <source>
        <dbReference type="ARBA" id="ARBA00022989"/>
    </source>
</evidence>
<dbReference type="SUPFAM" id="SSF49354">
    <property type="entry name" value="PapD-like"/>
    <property type="match status" value="1"/>
</dbReference>
<dbReference type="AlphaFoldDB" id="A0AAW1Q709"/>
<feature type="coiled-coil region" evidence="6">
    <location>
        <begin position="187"/>
        <end position="221"/>
    </location>
</feature>
<dbReference type="InterPro" id="IPR000535">
    <property type="entry name" value="MSP_dom"/>
</dbReference>
<keyword evidence="3 7" id="KW-0812">Transmembrane</keyword>
<dbReference type="GO" id="GO:0061817">
    <property type="term" value="P:endoplasmic reticulum-plasma membrane tethering"/>
    <property type="evidence" value="ECO:0007669"/>
    <property type="project" value="TreeGrafter"/>
</dbReference>
<evidence type="ECO:0000256" key="2">
    <source>
        <dbReference type="ARBA" id="ARBA00008932"/>
    </source>
</evidence>
<feature type="transmembrane region" description="Helical" evidence="7">
    <location>
        <begin position="246"/>
        <end position="266"/>
    </location>
</feature>
<reference evidence="9 10" key="1">
    <citation type="journal article" date="2024" name="Nat. Commun.">
        <title>Phylogenomics reveals the evolutionary origins of lichenization in chlorophyte algae.</title>
        <authorList>
            <person name="Puginier C."/>
            <person name="Libourel C."/>
            <person name="Otte J."/>
            <person name="Skaloud P."/>
            <person name="Haon M."/>
            <person name="Grisel S."/>
            <person name="Petersen M."/>
            <person name="Berrin J.G."/>
            <person name="Delaux P.M."/>
            <person name="Dal Grande F."/>
            <person name="Keller J."/>
        </authorList>
    </citation>
    <scope>NUCLEOTIDE SEQUENCE [LARGE SCALE GENOMIC DNA]</scope>
    <source>
        <strain evidence="9 10">SAG 2145</strain>
    </source>
</reference>
<sequence length="269" mass="29596">MGSPEPQLQISPADLRFRFEPRKNIPITLSLHNPTSERIAFKVKTTSPKKYCVRPSSGFVEPSTGRDVQVIMQAQKEFSGQGECKDKFLVQYVFASPDVTEARAGELFENGRANNVKQAKLRVVLQGPAKPPSPVPEGIEEEMASPVKAQSPQVHSGVSTTTYMERAPMEVDAPRHPMGAIQSDEQLMAVTKERNKLRDQVLAMERDNADIKRRLDALQLQNTGPSRNKMGPGMVGMDALKPGPGFSGGFNVIHMIVLSLIAFFLGKLL</sequence>
<dbReference type="InterPro" id="IPR008962">
    <property type="entry name" value="PapD-like_sf"/>
</dbReference>
<dbReference type="Gene3D" id="2.60.40.10">
    <property type="entry name" value="Immunoglobulins"/>
    <property type="match status" value="1"/>
</dbReference>
<accession>A0AAW1Q709</accession>
<dbReference type="PANTHER" id="PTHR10809:SF6">
    <property type="entry name" value="AT11025P-RELATED"/>
    <property type="match status" value="1"/>
</dbReference>
<dbReference type="InterPro" id="IPR016763">
    <property type="entry name" value="VAP"/>
</dbReference>
<dbReference type="GO" id="GO:0005789">
    <property type="term" value="C:endoplasmic reticulum membrane"/>
    <property type="evidence" value="ECO:0007669"/>
    <property type="project" value="InterPro"/>
</dbReference>
<evidence type="ECO:0000256" key="1">
    <source>
        <dbReference type="ARBA" id="ARBA00004211"/>
    </source>
</evidence>
<comment type="subcellular location">
    <subcellularLocation>
        <location evidence="1">Membrane</location>
        <topology evidence="1">Single-pass type IV membrane protein</topology>
    </subcellularLocation>
</comment>
<evidence type="ECO:0000256" key="6">
    <source>
        <dbReference type="SAM" id="Coils"/>
    </source>
</evidence>
<evidence type="ECO:0000313" key="10">
    <source>
        <dbReference type="Proteomes" id="UP001438707"/>
    </source>
</evidence>
<feature type="domain" description="MSP" evidence="8">
    <location>
        <begin position="7"/>
        <end position="126"/>
    </location>
</feature>
<evidence type="ECO:0000256" key="7">
    <source>
        <dbReference type="SAM" id="Phobius"/>
    </source>
</evidence>
<dbReference type="Proteomes" id="UP001438707">
    <property type="component" value="Unassembled WGS sequence"/>
</dbReference>
<dbReference type="PROSITE" id="PS50202">
    <property type="entry name" value="MSP"/>
    <property type="match status" value="1"/>
</dbReference>
<dbReference type="InterPro" id="IPR013783">
    <property type="entry name" value="Ig-like_fold"/>
</dbReference>
<organism evidence="9 10">
    <name type="scientific">Apatococcus lobatus</name>
    <dbReference type="NCBI Taxonomy" id="904363"/>
    <lineage>
        <taxon>Eukaryota</taxon>
        <taxon>Viridiplantae</taxon>
        <taxon>Chlorophyta</taxon>
        <taxon>core chlorophytes</taxon>
        <taxon>Trebouxiophyceae</taxon>
        <taxon>Chlorellales</taxon>
        <taxon>Chlorellaceae</taxon>
        <taxon>Apatococcus</taxon>
    </lineage>
</organism>